<dbReference type="Proteomes" id="UP001501699">
    <property type="component" value="Unassembled WGS sequence"/>
</dbReference>
<keyword evidence="2" id="KW-1185">Reference proteome</keyword>
<organism evidence="1 2">
    <name type="scientific">Bartonella pachyuromydis</name>
    <dbReference type="NCBI Taxonomy" id="931097"/>
    <lineage>
        <taxon>Bacteria</taxon>
        <taxon>Pseudomonadati</taxon>
        <taxon>Pseudomonadota</taxon>
        <taxon>Alphaproteobacteria</taxon>
        <taxon>Hyphomicrobiales</taxon>
        <taxon>Bartonellaceae</taxon>
        <taxon>Bartonella</taxon>
    </lineage>
</organism>
<name>A0ABP8VP63_9HYPH</name>
<comment type="caution">
    <text evidence="1">The sequence shown here is derived from an EMBL/GenBank/DDBJ whole genome shotgun (WGS) entry which is preliminary data.</text>
</comment>
<sequence length="162" mass="18484">MAKVYLTSSWELERIAPYLEEIIASFSEYVERFKHEITLQELIEAICSGKKQLWLILDDDERFLAAVTTQIQETILGKKRALICECSGKGVLDLVNNLKFAEDWARENGAFEIEILGRLGWKCALAKQGYGIDMLYYRKELRNGEQESSNNGEEAGADKRPS</sequence>
<reference evidence="2" key="1">
    <citation type="journal article" date="2019" name="Int. J. Syst. Evol. Microbiol.">
        <title>The Global Catalogue of Microorganisms (GCM) 10K type strain sequencing project: providing services to taxonomists for standard genome sequencing and annotation.</title>
        <authorList>
            <consortium name="The Broad Institute Genomics Platform"/>
            <consortium name="The Broad Institute Genome Sequencing Center for Infectious Disease"/>
            <person name="Wu L."/>
            <person name="Ma J."/>
        </authorList>
    </citation>
    <scope>NUCLEOTIDE SEQUENCE [LARGE SCALE GENOMIC DNA]</scope>
    <source>
        <strain evidence="2">JCM 17714</strain>
    </source>
</reference>
<protein>
    <recommendedName>
        <fullName evidence="3">Phage related protein</fullName>
    </recommendedName>
</protein>
<evidence type="ECO:0000313" key="1">
    <source>
        <dbReference type="EMBL" id="GAA4667042.1"/>
    </source>
</evidence>
<evidence type="ECO:0000313" key="2">
    <source>
        <dbReference type="Proteomes" id="UP001501699"/>
    </source>
</evidence>
<dbReference type="RefSeq" id="WP_345119544.1">
    <property type="nucleotide sequence ID" value="NZ_BAABJA010000018.1"/>
</dbReference>
<gene>
    <name evidence="1" type="ORF">GCM10023262_15440</name>
</gene>
<dbReference type="EMBL" id="BAABJA010000018">
    <property type="protein sequence ID" value="GAA4667042.1"/>
    <property type="molecule type" value="Genomic_DNA"/>
</dbReference>
<accession>A0ABP8VP63</accession>
<proteinExistence type="predicted"/>
<evidence type="ECO:0008006" key="3">
    <source>
        <dbReference type="Google" id="ProtNLM"/>
    </source>
</evidence>